<dbReference type="AlphaFoldDB" id="A0A9P6C0L2"/>
<evidence type="ECO:0000256" key="1">
    <source>
        <dbReference type="SAM" id="MobiDB-lite"/>
    </source>
</evidence>
<sequence>MALGPFEECSSSSKSTPPHSTPSSFIYLALYNYLADDASIEDSTTDDDEWPPHRLSWRLIPSESPDVPTDGHEIFGIHHDENSIVASDNEYVDDPMEDIRAFIRLPAQPSKSYDDLVNQIHTLSDTFLSDAMDDGWQEWEWVYNVFETLEILDYLDDRVTNTWQYSNKPKMEIFKEKILNLAKQVHDREGPPETRVIDFPLAS</sequence>
<evidence type="ECO:0000313" key="2">
    <source>
        <dbReference type="EMBL" id="KAF9447471.1"/>
    </source>
</evidence>
<dbReference type="OrthoDB" id="2900771at2759"/>
<dbReference type="EMBL" id="MU151198">
    <property type="protein sequence ID" value="KAF9447471.1"/>
    <property type="molecule type" value="Genomic_DNA"/>
</dbReference>
<feature type="compositionally biased region" description="Low complexity" evidence="1">
    <location>
        <begin position="10"/>
        <end position="21"/>
    </location>
</feature>
<dbReference type="Proteomes" id="UP000807342">
    <property type="component" value="Unassembled WGS sequence"/>
</dbReference>
<protein>
    <submittedName>
        <fullName evidence="2">Uncharacterized protein</fullName>
    </submittedName>
</protein>
<name>A0A9P6C0L2_9AGAR</name>
<feature type="region of interest" description="Disordered" evidence="1">
    <location>
        <begin position="1"/>
        <end position="21"/>
    </location>
</feature>
<keyword evidence="3" id="KW-1185">Reference proteome</keyword>
<proteinExistence type="predicted"/>
<accession>A0A9P6C0L2</accession>
<reference evidence="2" key="1">
    <citation type="submission" date="2020-11" db="EMBL/GenBank/DDBJ databases">
        <authorList>
            <consortium name="DOE Joint Genome Institute"/>
            <person name="Ahrendt S."/>
            <person name="Riley R."/>
            <person name="Andreopoulos W."/>
            <person name="Labutti K."/>
            <person name="Pangilinan J."/>
            <person name="Ruiz-Duenas F.J."/>
            <person name="Barrasa J.M."/>
            <person name="Sanchez-Garcia M."/>
            <person name="Camarero S."/>
            <person name="Miyauchi S."/>
            <person name="Serrano A."/>
            <person name="Linde D."/>
            <person name="Babiker R."/>
            <person name="Drula E."/>
            <person name="Ayuso-Fernandez I."/>
            <person name="Pacheco R."/>
            <person name="Padilla G."/>
            <person name="Ferreira P."/>
            <person name="Barriuso J."/>
            <person name="Kellner H."/>
            <person name="Castanera R."/>
            <person name="Alfaro M."/>
            <person name="Ramirez L."/>
            <person name="Pisabarro A.G."/>
            <person name="Kuo A."/>
            <person name="Tritt A."/>
            <person name="Lipzen A."/>
            <person name="He G."/>
            <person name="Yan M."/>
            <person name="Ng V."/>
            <person name="Cullen D."/>
            <person name="Martin F."/>
            <person name="Rosso M.-N."/>
            <person name="Henrissat B."/>
            <person name="Hibbett D."/>
            <person name="Martinez A.T."/>
            <person name="Grigoriev I.V."/>
        </authorList>
    </citation>
    <scope>NUCLEOTIDE SEQUENCE</scope>
    <source>
        <strain evidence="2">MF-IS2</strain>
    </source>
</reference>
<evidence type="ECO:0000313" key="3">
    <source>
        <dbReference type="Proteomes" id="UP000807342"/>
    </source>
</evidence>
<comment type="caution">
    <text evidence="2">The sequence shown here is derived from an EMBL/GenBank/DDBJ whole genome shotgun (WGS) entry which is preliminary data.</text>
</comment>
<organism evidence="2 3">
    <name type="scientific">Macrolepiota fuliginosa MF-IS2</name>
    <dbReference type="NCBI Taxonomy" id="1400762"/>
    <lineage>
        <taxon>Eukaryota</taxon>
        <taxon>Fungi</taxon>
        <taxon>Dikarya</taxon>
        <taxon>Basidiomycota</taxon>
        <taxon>Agaricomycotina</taxon>
        <taxon>Agaricomycetes</taxon>
        <taxon>Agaricomycetidae</taxon>
        <taxon>Agaricales</taxon>
        <taxon>Agaricineae</taxon>
        <taxon>Agaricaceae</taxon>
        <taxon>Macrolepiota</taxon>
    </lineage>
</organism>
<gene>
    <name evidence="2" type="ORF">P691DRAFT_793439</name>
</gene>